<name>A0A084JCP4_9CLOT</name>
<dbReference type="RefSeq" id="WP_035132239.1">
    <property type="nucleotide sequence ID" value="NZ_JPMD01000018.1"/>
</dbReference>
<protein>
    <submittedName>
        <fullName evidence="1">Uncharacterized protein</fullName>
    </submittedName>
</protein>
<comment type="caution">
    <text evidence="1">The sequence shown here is derived from an EMBL/GenBank/DDBJ whole genome shotgun (WGS) entry which is preliminary data.</text>
</comment>
<dbReference type="Proteomes" id="UP000028542">
    <property type="component" value="Unassembled WGS sequence"/>
</dbReference>
<keyword evidence="2" id="KW-1185">Reference proteome</keyword>
<dbReference type="eggNOG" id="ENOG50306JV">
    <property type="taxonomic scope" value="Bacteria"/>
</dbReference>
<evidence type="ECO:0000313" key="1">
    <source>
        <dbReference type="EMBL" id="KEZ86728.1"/>
    </source>
</evidence>
<sequence>MEISLNLIEEAVKSNSIEEVRKALIEYIRVEPENSEKIINALNYAKENIKGLFEIHDGAKLEEDNKWTKEYFLKTLQDLSNNFSEERFNHLCLVGAFIYPNEDIIEQDTVIINNVKPISDAEIKFEKVKSALALGTGLLIGYIIGKKINKKR</sequence>
<reference evidence="1 2" key="1">
    <citation type="submission" date="2014-07" db="EMBL/GenBank/DDBJ databases">
        <title>Draft genome of Clostridium sulfidigenes 113A isolated from sediments associated with methane hydrate from Krishna Godavari basin.</title>
        <authorList>
            <person name="Honkalas V.S."/>
            <person name="Dabir A.P."/>
            <person name="Arora P."/>
            <person name="Dhakephalkar P.K."/>
        </authorList>
    </citation>
    <scope>NUCLEOTIDE SEQUENCE [LARGE SCALE GENOMIC DNA]</scope>
    <source>
        <strain evidence="1 2">113A</strain>
    </source>
</reference>
<accession>A0A084JCP4</accession>
<gene>
    <name evidence="1" type="ORF">IO99_08420</name>
</gene>
<proteinExistence type="predicted"/>
<organism evidence="1 2">
    <name type="scientific">Clostridium sulfidigenes</name>
    <dbReference type="NCBI Taxonomy" id="318464"/>
    <lineage>
        <taxon>Bacteria</taxon>
        <taxon>Bacillati</taxon>
        <taxon>Bacillota</taxon>
        <taxon>Clostridia</taxon>
        <taxon>Eubacteriales</taxon>
        <taxon>Clostridiaceae</taxon>
        <taxon>Clostridium</taxon>
    </lineage>
</organism>
<dbReference type="EMBL" id="JPMD01000018">
    <property type="protein sequence ID" value="KEZ86728.1"/>
    <property type="molecule type" value="Genomic_DNA"/>
</dbReference>
<dbReference type="AlphaFoldDB" id="A0A084JCP4"/>
<evidence type="ECO:0000313" key="2">
    <source>
        <dbReference type="Proteomes" id="UP000028542"/>
    </source>
</evidence>